<comment type="domain">
    <text evidence="8">The DHHC domain is required for palmitoyltransferase activity.</text>
</comment>
<feature type="transmembrane region" description="Helical" evidence="8">
    <location>
        <begin position="45"/>
        <end position="63"/>
    </location>
</feature>
<evidence type="ECO:0000256" key="8">
    <source>
        <dbReference type="RuleBase" id="RU079119"/>
    </source>
</evidence>
<dbReference type="PANTHER" id="PTHR22883:SF316">
    <property type="entry name" value="PROTEIN S-ACYLTRANSFERASE 21"/>
    <property type="match status" value="1"/>
</dbReference>
<feature type="transmembrane region" description="Helical" evidence="8">
    <location>
        <begin position="246"/>
        <end position="271"/>
    </location>
</feature>
<dbReference type="GO" id="GO:0019706">
    <property type="term" value="F:protein-cysteine S-palmitoyltransferase activity"/>
    <property type="evidence" value="ECO:0000318"/>
    <property type="project" value="GO_Central"/>
</dbReference>
<dbReference type="GO" id="GO:0006612">
    <property type="term" value="P:protein targeting to membrane"/>
    <property type="evidence" value="ECO:0000318"/>
    <property type="project" value="GO_Central"/>
</dbReference>
<feature type="transmembrane region" description="Helical" evidence="8">
    <location>
        <begin position="195"/>
        <end position="221"/>
    </location>
</feature>
<protein>
    <recommendedName>
        <fullName evidence="8">S-acyltransferase</fullName>
        <ecNumber evidence="8">2.3.1.225</ecNumber>
    </recommendedName>
    <alternativeName>
        <fullName evidence="8">Palmitoyltransferase</fullName>
    </alternativeName>
</protein>
<dbReference type="GO" id="GO:0005794">
    <property type="term" value="C:Golgi apparatus"/>
    <property type="evidence" value="ECO:0000318"/>
    <property type="project" value="GO_Central"/>
</dbReference>
<keyword evidence="5 8" id="KW-1133">Transmembrane helix</keyword>
<dbReference type="KEGG" id="soe:110789803"/>
<organism evidence="11 12">
    <name type="scientific">Spinacia oleracea</name>
    <name type="common">Spinach</name>
    <dbReference type="NCBI Taxonomy" id="3562"/>
    <lineage>
        <taxon>Eukaryota</taxon>
        <taxon>Viridiplantae</taxon>
        <taxon>Streptophyta</taxon>
        <taxon>Embryophyta</taxon>
        <taxon>Tracheophyta</taxon>
        <taxon>Spermatophyta</taxon>
        <taxon>Magnoliopsida</taxon>
        <taxon>eudicotyledons</taxon>
        <taxon>Gunneridae</taxon>
        <taxon>Pentapetalae</taxon>
        <taxon>Caryophyllales</taxon>
        <taxon>Chenopodiaceae</taxon>
        <taxon>Chenopodioideae</taxon>
        <taxon>Anserineae</taxon>
        <taxon>Spinacia</taxon>
    </lineage>
</organism>
<dbReference type="Pfam" id="PF01529">
    <property type="entry name" value="DHHC"/>
    <property type="match status" value="1"/>
</dbReference>
<evidence type="ECO:0000256" key="7">
    <source>
        <dbReference type="ARBA" id="ARBA00023315"/>
    </source>
</evidence>
<dbReference type="GO" id="GO:0005783">
    <property type="term" value="C:endoplasmic reticulum"/>
    <property type="evidence" value="ECO:0000318"/>
    <property type="project" value="GO_Central"/>
</dbReference>
<dbReference type="InterPro" id="IPR001594">
    <property type="entry name" value="Palmitoyltrfase_DHHC"/>
</dbReference>
<evidence type="ECO:0000259" key="10">
    <source>
        <dbReference type="Pfam" id="PF01529"/>
    </source>
</evidence>
<dbReference type="Proteomes" id="UP000813463">
    <property type="component" value="Chromosome 5"/>
</dbReference>
<evidence type="ECO:0000256" key="9">
    <source>
        <dbReference type="SAM" id="MobiDB-lite"/>
    </source>
</evidence>
<comment type="catalytic activity">
    <reaction evidence="8">
        <text>L-cysteinyl-[protein] + hexadecanoyl-CoA = S-hexadecanoyl-L-cysteinyl-[protein] + CoA</text>
        <dbReference type="Rhea" id="RHEA:36683"/>
        <dbReference type="Rhea" id="RHEA-COMP:10131"/>
        <dbReference type="Rhea" id="RHEA-COMP:11032"/>
        <dbReference type="ChEBI" id="CHEBI:29950"/>
        <dbReference type="ChEBI" id="CHEBI:57287"/>
        <dbReference type="ChEBI" id="CHEBI:57379"/>
        <dbReference type="ChEBI" id="CHEBI:74151"/>
        <dbReference type="EC" id="2.3.1.225"/>
    </reaction>
</comment>
<comment type="subcellular location">
    <subcellularLocation>
        <location evidence="1">Endomembrane system</location>
        <topology evidence="1">Multi-pass membrane protein</topology>
    </subcellularLocation>
</comment>
<evidence type="ECO:0000256" key="1">
    <source>
        <dbReference type="ARBA" id="ARBA00004127"/>
    </source>
</evidence>
<dbReference type="EC" id="2.3.1.225" evidence="8"/>
<evidence type="ECO:0000313" key="12">
    <source>
        <dbReference type="RefSeq" id="XP_021850197.2"/>
    </source>
</evidence>
<keyword evidence="6 8" id="KW-0472">Membrane</keyword>
<name>A0A9R0IIY1_SPIOL</name>
<dbReference type="RefSeq" id="XP_021850197.2">
    <property type="nucleotide sequence ID" value="XM_021994505.2"/>
</dbReference>
<dbReference type="PANTHER" id="PTHR22883">
    <property type="entry name" value="ZINC FINGER DHHC DOMAIN CONTAINING PROTEIN"/>
    <property type="match status" value="1"/>
</dbReference>
<feature type="region of interest" description="Disordered" evidence="9">
    <location>
        <begin position="352"/>
        <end position="371"/>
    </location>
</feature>
<dbReference type="InterPro" id="IPR039859">
    <property type="entry name" value="PFA4/ZDH16/20/ERF2-like"/>
</dbReference>
<reference evidence="11" key="1">
    <citation type="journal article" date="2021" name="Nat. Commun.">
        <title>Genomic analyses provide insights into spinach domestication and the genetic basis of agronomic traits.</title>
        <authorList>
            <person name="Cai X."/>
            <person name="Sun X."/>
            <person name="Xu C."/>
            <person name="Sun H."/>
            <person name="Wang X."/>
            <person name="Ge C."/>
            <person name="Zhang Z."/>
            <person name="Wang Q."/>
            <person name="Fei Z."/>
            <person name="Jiao C."/>
            <person name="Wang Q."/>
        </authorList>
    </citation>
    <scope>NUCLEOTIDE SEQUENCE [LARGE SCALE GENOMIC DNA]</scope>
    <source>
        <strain evidence="11">cv. Varoflay</strain>
    </source>
</reference>
<feature type="region of interest" description="Disordered" evidence="9">
    <location>
        <begin position="477"/>
        <end position="540"/>
    </location>
</feature>
<evidence type="ECO:0000256" key="6">
    <source>
        <dbReference type="ARBA" id="ARBA00023136"/>
    </source>
</evidence>
<keyword evidence="4 8" id="KW-0812">Transmembrane</keyword>
<feature type="region of interest" description="Disordered" evidence="9">
    <location>
        <begin position="396"/>
        <end position="429"/>
    </location>
</feature>
<dbReference type="AlphaFoldDB" id="A0A9R0IIY1"/>
<gene>
    <name evidence="12" type="primary">LOC110789803</name>
</gene>
<evidence type="ECO:0000256" key="4">
    <source>
        <dbReference type="ARBA" id="ARBA00022692"/>
    </source>
</evidence>
<feature type="compositionally biased region" description="Low complexity" evidence="9">
    <location>
        <begin position="417"/>
        <end position="429"/>
    </location>
</feature>
<feature type="region of interest" description="Disordered" evidence="9">
    <location>
        <begin position="595"/>
        <end position="639"/>
    </location>
</feature>
<feature type="compositionally biased region" description="Polar residues" evidence="9">
    <location>
        <begin position="630"/>
        <end position="639"/>
    </location>
</feature>
<accession>A0A9R0IIY1</accession>
<feature type="compositionally biased region" description="Basic and acidic residues" evidence="9">
    <location>
        <begin position="527"/>
        <end position="537"/>
    </location>
</feature>
<keyword evidence="7 8" id="KW-0012">Acyltransferase</keyword>
<evidence type="ECO:0000256" key="3">
    <source>
        <dbReference type="ARBA" id="ARBA00022679"/>
    </source>
</evidence>
<evidence type="ECO:0000256" key="5">
    <source>
        <dbReference type="ARBA" id="ARBA00022989"/>
    </source>
</evidence>
<evidence type="ECO:0000313" key="11">
    <source>
        <dbReference type="Proteomes" id="UP000813463"/>
    </source>
</evidence>
<reference evidence="12" key="2">
    <citation type="submission" date="2025-08" db="UniProtKB">
        <authorList>
            <consortium name="RefSeq"/>
        </authorList>
    </citation>
    <scope>IDENTIFICATION</scope>
    <source>
        <tissue evidence="12">Leaf</tissue>
    </source>
</reference>
<feature type="domain" description="Palmitoyltransferase DHHC" evidence="10">
    <location>
        <begin position="150"/>
        <end position="286"/>
    </location>
</feature>
<comment type="similarity">
    <text evidence="2 8">Belongs to the DHHC palmitoyltransferase family.</text>
</comment>
<keyword evidence="11" id="KW-1185">Reference proteome</keyword>
<keyword evidence="3 8" id="KW-0808">Transferase</keyword>
<evidence type="ECO:0000256" key="2">
    <source>
        <dbReference type="ARBA" id="ARBA00008574"/>
    </source>
</evidence>
<dbReference type="GeneID" id="110789803"/>
<feature type="transmembrane region" description="Helical" evidence="8">
    <location>
        <begin position="12"/>
        <end position="33"/>
    </location>
</feature>
<sequence length="639" mass="68883">MARRHGWELPAHSLQIVAITVYFLLTIAYYAFFAPFVAKDAFYEYLAIGGYTFLALGVLILYARCTAIDPADPGILIEPDRTARSQRETSLPGNASSIEEPCKTGLGGGERSDAYSPPFCSKVGGLFCFCLVREDCRDDEEVVQQSSGEEEALFCTLCNAEVRKFSKHCRSCDKCVDGFDHHCRWLNNCVGRKNYFTFVTLMAMSLLWLVAECGVGIWVLVRCFVFKEATEHQIIERLGDGFSRPVFATVVALGTTVSFLAIVPLGELFFFHIILIRKGITTYEYVVAMRTQSEPPGPSVGGEQLSLPSSPTSSAVTAISGRSSVGMGLQYKGTWCTPPRIFQDEIEHLEPGTVPSTVDPDALPNDKGKRVAQRPVRISAWKLAKLDSREAIKAGAKARASSSVLRPVNSRPHPYDSDQLSSSNVSGLSSPISMKSSGFLNRHLRAGIPRLSSAKSSYPPSRASREDIEACARSISNISSPPHASHLATPSPLPSNADHFNPMYQSSANQSPLSSRAVNAASSTSLKKNEPNVRGESTKNTVYWDPEAGRFVSAASRGSGAGGAASSSRAELSYTGQSIFFGGPLVNENLTRSTAGSGAVAGAGDRDRGGGIFQQGRPQRGAQLPVFLPSDSQLPSRVP</sequence>
<feature type="compositionally biased region" description="Polar residues" evidence="9">
    <location>
        <begin position="503"/>
        <end position="526"/>
    </location>
</feature>
<dbReference type="PROSITE" id="PS50216">
    <property type="entry name" value="DHHC"/>
    <property type="match status" value="1"/>
</dbReference>
<proteinExistence type="inferred from homology"/>